<feature type="transmembrane region" description="Helical" evidence="5">
    <location>
        <begin position="271"/>
        <end position="304"/>
    </location>
</feature>
<dbReference type="PANTHER" id="PTHR11863">
    <property type="entry name" value="STEROL DESATURASE"/>
    <property type="match status" value="1"/>
</dbReference>
<evidence type="ECO:0000313" key="7">
    <source>
        <dbReference type="EMBL" id="KAF4633417.1"/>
    </source>
</evidence>
<proteinExistence type="predicted"/>
<dbReference type="GO" id="GO:0008610">
    <property type="term" value="P:lipid biosynthetic process"/>
    <property type="evidence" value="ECO:0007669"/>
    <property type="project" value="InterPro"/>
</dbReference>
<accession>A0A8H4W4G2</accession>
<dbReference type="EMBL" id="JAAMPI010000261">
    <property type="protein sequence ID" value="KAF4633417.1"/>
    <property type="molecule type" value="Genomic_DNA"/>
</dbReference>
<dbReference type="Proteomes" id="UP000566819">
    <property type="component" value="Unassembled WGS sequence"/>
</dbReference>
<sequence>MLGDWAFSKFLIESAEEKDLRGRTNSPTHVRALQSTQNSMAANFTLTAVLPPLPTYTLHAAPPLLPFVSDKVLGLASVPLVYLALSIFWEAIDASGIWSRYQIHPTAEVLSRNRVDKWECIRGVVAYHVVSLAAAIALSWSDDGITWTGSQDYDVAVWATRLRLLQKHIPTVLGLIGLDSVGFAGESTSDIAGVLRGGVYPAIAKSASGGIVSEFSSWELSLASLLYWVVVPAFQFFLCFFIADTWFYWGHRTFHTNKYLYKNFHSIHHKLYVIYAFGAVYAHPVEGIAVDFIAFTLGIVLSGLSPRQAMFFNFVATWKAMSDHCGYVLPWDPFIYLTENTSQYHDNNFGIYFTFWDRLMGTSKSVVSLKPKDKVEGKVSENKEE</sequence>
<comment type="caution">
    <text evidence="7">The sequence shown here is derived from an EMBL/GenBank/DDBJ whole genome shotgun (WGS) entry which is preliminary data.</text>
</comment>
<dbReference type="AlphaFoldDB" id="A0A8H4W4G2"/>
<dbReference type="GO" id="GO:0016491">
    <property type="term" value="F:oxidoreductase activity"/>
    <property type="evidence" value="ECO:0007669"/>
    <property type="project" value="InterPro"/>
</dbReference>
<dbReference type="InterPro" id="IPR050307">
    <property type="entry name" value="Sterol_Desaturase_Related"/>
</dbReference>
<organism evidence="7 8">
    <name type="scientific">Cudoniella acicularis</name>
    <dbReference type="NCBI Taxonomy" id="354080"/>
    <lineage>
        <taxon>Eukaryota</taxon>
        <taxon>Fungi</taxon>
        <taxon>Dikarya</taxon>
        <taxon>Ascomycota</taxon>
        <taxon>Pezizomycotina</taxon>
        <taxon>Leotiomycetes</taxon>
        <taxon>Helotiales</taxon>
        <taxon>Tricladiaceae</taxon>
        <taxon>Cudoniella</taxon>
    </lineage>
</organism>
<evidence type="ECO:0000259" key="6">
    <source>
        <dbReference type="Pfam" id="PF04116"/>
    </source>
</evidence>
<evidence type="ECO:0000256" key="2">
    <source>
        <dbReference type="ARBA" id="ARBA00022692"/>
    </source>
</evidence>
<name>A0A8H4W4G2_9HELO</name>
<gene>
    <name evidence="7" type="ORF">G7Y89_g4694</name>
</gene>
<evidence type="ECO:0000313" key="8">
    <source>
        <dbReference type="Proteomes" id="UP000566819"/>
    </source>
</evidence>
<keyword evidence="8" id="KW-1185">Reference proteome</keyword>
<dbReference type="GO" id="GO:0016020">
    <property type="term" value="C:membrane"/>
    <property type="evidence" value="ECO:0007669"/>
    <property type="project" value="UniProtKB-SubCell"/>
</dbReference>
<evidence type="ECO:0000256" key="4">
    <source>
        <dbReference type="ARBA" id="ARBA00023136"/>
    </source>
</evidence>
<feature type="transmembrane region" description="Helical" evidence="5">
    <location>
        <begin position="225"/>
        <end position="250"/>
    </location>
</feature>
<keyword evidence="2 5" id="KW-0812">Transmembrane</keyword>
<comment type="subcellular location">
    <subcellularLocation>
        <location evidence="1">Membrane</location>
    </subcellularLocation>
</comment>
<dbReference type="GO" id="GO:0005506">
    <property type="term" value="F:iron ion binding"/>
    <property type="evidence" value="ECO:0007669"/>
    <property type="project" value="InterPro"/>
</dbReference>
<evidence type="ECO:0000256" key="5">
    <source>
        <dbReference type="SAM" id="Phobius"/>
    </source>
</evidence>
<dbReference type="Pfam" id="PF04116">
    <property type="entry name" value="FA_hydroxylase"/>
    <property type="match status" value="1"/>
</dbReference>
<keyword evidence="3 5" id="KW-1133">Transmembrane helix</keyword>
<dbReference type="InterPro" id="IPR006694">
    <property type="entry name" value="Fatty_acid_hydroxylase"/>
</dbReference>
<feature type="domain" description="Fatty acid hydroxylase" evidence="6">
    <location>
        <begin position="236"/>
        <end position="362"/>
    </location>
</feature>
<reference evidence="7 8" key="1">
    <citation type="submission" date="2020-03" db="EMBL/GenBank/DDBJ databases">
        <title>Draft Genome Sequence of Cudoniella acicularis.</title>
        <authorList>
            <person name="Buettner E."/>
            <person name="Kellner H."/>
        </authorList>
    </citation>
    <scope>NUCLEOTIDE SEQUENCE [LARGE SCALE GENOMIC DNA]</scope>
    <source>
        <strain evidence="7 8">DSM 108380</strain>
    </source>
</reference>
<evidence type="ECO:0000256" key="3">
    <source>
        <dbReference type="ARBA" id="ARBA00022989"/>
    </source>
</evidence>
<keyword evidence="4 5" id="KW-0472">Membrane</keyword>
<protein>
    <recommendedName>
        <fullName evidence="6">Fatty acid hydroxylase domain-containing protein</fullName>
    </recommendedName>
</protein>
<evidence type="ECO:0000256" key="1">
    <source>
        <dbReference type="ARBA" id="ARBA00004370"/>
    </source>
</evidence>
<dbReference type="OrthoDB" id="408954at2759"/>